<reference evidence="2 3" key="1">
    <citation type="submission" date="2006-10" db="EMBL/GenBank/DDBJ databases">
        <title>Complete sequence of Syntrophobacter fumaroxidans MPOB.</title>
        <authorList>
            <consortium name="US DOE Joint Genome Institute"/>
            <person name="Copeland A."/>
            <person name="Lucas S."/>
            <person name="Lapidus A."/>
            <person name="Barry K."/>
            <person name="Detter J.C."/>
            <person name="Glavina del Rio T."/>
            <person name="Hammon N."/>
            <person name="Israni S."/>
            <person name="Pitluck S."/>
            <person name="Goltsman E.G."/>
            <person name="Martinez M."/>
            <person name="Schmutz J."/>
            <person name="Larimer F."/>
            <person name="Land M."/>
            <person name="Hauser L."/>
            <person name="Kyrpides N."/>
            <person name="Kim E."/>
            <person name="Boone D.R."/>
            <person name="Brockman F."/>
            <person name="Culley D."/>
            <person name="Ferry J."/>
            <person name="Gunsalus R."/>
            <person name="McInerney M.J."/>
            <person name="Morrison M."/>
            <person name="Plugge C."/>
            <person name="Rohlin L."/>
            <person name="Scholten J."/>
            <person name="Sieber J."/>
            <person name="Stams A.J.M."/>
            <person name="Worm P."/>
            <person name="Henstra A.M."/>
            <person name="Richardson P."/>
        </authorList>
    </citation>
    <scope>NUCLEOTIDE SEQUENCE [LARGE SCALE GENOMIC DNA]</scope>
    <source>
        <strain evidence="3">DSM 10017 / MPOB</strain>
    </source>
</reference>
<evidence type="ECO:0000313" key="3">
    <source>
        <dbReference type="Proteomes" id="UP000001784"/>
    </source>
</evidence>
<dbReference type="AlphaFoldDB" id="A0LQL3"/>
<dbReference type="eggNOG" id="COG1278">
    <property type="taxonomic scope" value="Bacteria"/>
</dbReference>
<sequence>MKLPLEISAHNVHISDATEELIREKAEKLDRINDKLIGCRVRVEIPHRSQRSGILYSVRIELAVPGRDIVIKREPDEDLHAAIVGSFETAQRRLKEVAEKQRGEVKYHEERPVARVSRLFSEEGYGFLTTPEGREVYFHENALLNGKFKDLAVGTPVSFVEREGEKGSQASSVFVI</sequence>
<dbReference type="RefSeq" id="WP_011700828.1">
    <property type="nucleotide sequence ID" value="NC_008554.1"/>
</dbReference>
<dbReference type="SUPFAM" id="SSF69754">
    <property type="entry name" value="Ribosome binding protein Y (YfiA homologue)"/>
    <property type="match status" value="1"/>
</dbReference>
<dbReference type="InterPro" id="IPR003489">
    <property type="entry name" value="RHF/RaiA"/>
</dbReference>
<dbReference type="HOGENOM" id="CLU_127074_0_0_7"/>
<dbReference type="InParanoid" id="A0LQL3"/>
<protein>
    <submittedName>
        <fullName evidence="2">Cold-shock protein, DNA-binding</fullName>
    </submittedName>
</protein>
<evidence type="ECO:0000259" key="1">
    <source>
        <dbReference type="PROSITE" id="PS51857"/>
    </source>
</evidence>
<keyword evidence="2" id="KW-0238">DNA-binding</keyword>
<evidence type="ECO:0000313" key="2">
    <source>
        <dbReference type="EMBL" id="ABK19715.1"/>
    </source>
</evidence>
<feature type="domain" description="CSD" evidence="1">
    <location>
        <begin position="111"/>
        <end position="175"/>
    </location>
</feature>
<dbReference type="GO" id="GO:0005829">
    <property type="term" value="C:cytosol"/>
    <property type="evidence" value="ECO:0007669"/>
    <property type="project" value="UniProtKB-ARBA"/>
</dbReference>
<gene>
    <name evidence="2" type="ordered locus">Sfum_4049</name>
</gene>
<keyword evidence="3" id="KW-1185">Reference proteome</keyword>
<dbReference type="Gene3D" id="2.40.50.140">
    <property type="entry name" value="Nucleic acid-binding proteins"/>
    <property type="match status" value="1"/>
</dbReference>
<dbReference type="Proteomes" id="UP000001784">
    <property type="component" value="Chromosome"/>
</dbReference>
<dbReference type="Gene3D" id="3.30.160.100">
    <property type="entry name" value="Ribosome hibernation promotion factor-like"/>
    <property type="match status" value="1"/>
</dbReference>
<dbReference type="Pfam" id="PF02482">
    <property type="entry name" value="Ribosomal_S30AE"/>
    <property type="match status" value="1"/>
</dbReference>
<dbReference type="EMBL" id="CP000478">
    <property type="protein sequence ID" value="ABK19715.1"/>
    <property type="molecule type" value="Genomic_DNA"/>
</dbReference>
<organism evidence="2 3">
    <name type="scientific">Syntrophobacter fumaroxidans (strain DSM 10017 / MPOB)</name>
    <dbReference type="NCBI Taxonomy" id="335543"/>
    <lineage>
        <taxon>Bacteria</taxon>
        <taxon>Pseudomonadati</taxon>
        <taxon>Thermodesulfobacteriota</taxon>
        <taxon>Syntrophobacteria</taxon>
        <taxon>Syntrophobacterales</taxon>
        <taxon>Syntrophobacteraceae</taxon>
        <taxon>Syntrophobacter</taxon>
    </lineage>
</organism>
<proteinExistence type="predicted"/>
<dbReference type="SMART" id="SM00357">
    <property type="entry name" value="CSP"/>
    <property type="match status" value="1"/>
</dbReference>
<dbReference type="InterPro" id="IPR011129">
    <property type="entry name" value="CSD"/>
</dbReference>
<dbReference type="InterPro" id="IPR002059">
    <property type="entry name" value="CSP_DNA-bd"/>
</dbReference>
<dbReference type="GO" id="GO:0003677">
    <property type="term" value="F:DNA binding"/>
    <property type="evidence" value="ECO:0007669"/>
    <property type="project" value="UniProtKB-KW"/>
</dbReference>
<dbReference type="PROSITE" id="PS51857">
    <property type="entry name" value="CSD_2"/>
    <property type="match status" value="1"/>
</dbReference>
<dbReference type="KEGG" id="sfu:Sfum_4049"/>
<dbReference type="SUPFAM" id="SSF50249">
    <property type="entry name" value="Nucleic acid-binding proteins"/>
    <property type="match status" value="1"/>
</dbReference>
<dbReference type="STRING" id="335543.Sfum_4049"/>
<name>A0LQL3_SYNFM</name>
<dbReference type="InterPro" id="IPR036567">
    <property type="entry name" value="RHF-like"/>
</dbReference>
<dbReference type="InterPro" id="IPR012340">
    <property type="entry name" value="NA-bd_OB-fold"/>
</dbReference>
<dbReference type="Pfam" id="PF00313">
    <property type="entry name" value="CSD"/>
    <property type="match status" value="1"/>
</dbReference>
<dbReference type="OrthoDB" id="9782252at2"/>
<accession>A0LQL3</accession>
<dbReference type="eggNOG" id="COG1544">
    <property type="taxonomic scope" value="Bacteria"/>
</dbReference>